<feature type="signal peptide" evidence="1">
    <location>
        <begin position="1"/>
        <end position="20"/>
    </location>
</feature>
<organism evidence="2 3">
    <name type="scientific">Isoalcanivorax beigongshangi</name>
    <dbReference type="NCBI Taxonomy" id="3238810"/>
    <lineage>
        <taxon>Bacteria</taxon>
        <taxon>Pseudomonadati</taxon>
        <taxon>Pseudomonadota</taxon>
        <taxon>Gammaproteobacteria</taxon>
        <taxon>Oceanospirillales</taxon>
        <taxon>Alcanivoracaceae</taxon>
        <taxon>Isoalcanivorax</taxon>
    </lineage>
</organism>
<reference evidence="2 3" key="1">
    <citation type="submission" date="2024-07" db="EMBL/GenBank/DDBJ databases">
        <authorList>
            <person name="Ren Q."/>
        </authorList>
    </citation>
    <scope>NUCLEOTIDE SEQUENCE [LARGE SCALE GENOMIC DNA]</scope>
    <source>
        <strain evidence="2 3">REN37</strain>
    </source>
</reference>
<feature type="chain" id="PRO_5046947810" evidence="1">
    <location>
        <begin position="21"/>
        <end position="135"/>
    </location>
</feature>
<sequence>MKFLFLVGVCFFCISGAAWADSGIRSTDTYGGSYPDLTPNTINPVVIGESIHAEGGVQIVERQYQLSDGGSYLYVKRKYELLDGGELKLIWRSEASMALDKALCEKEGLLAPQMDAVTIVSADAQCPVICAASTE</sequence>
<proteinExistence type="predicted"/>
<evidence type="ECO:0000313" key="2">
    <source>
        <dbReference type="EMBL" id="MEY1660922.1"/>
    </source>
</evidence>
<keyword evidence="3" id="KW-1185">Reference proteome</keyword>
<accession>A0ABV4AEG4</accession>
<name>A0ABV4AEG4_9GAMM</name>
<dbReference type="EMBL" id="JBGCUO010000001">
    <property type="protein sequence ID" value="MEY1660922.1"/>
    <property type="molecule type" value="Genomic_DNA"/>
</dbReference>
<dbReference type="RefSeq" id="WP_369454162.1">
    <property type="nucleotide sequence ID" value="NZ_JBGCUO010000001.1"/>
</dbReference>
<evidence type="ECO:0000256" key="1">
    <source>
        <dbReference type="SAM" id="SignalP"/>
    </source>
</evidence>
<protein>
    <submittedName>
        <fullName evidence="2">Uncharacterized protein</fullName>
    </submittedName>
</protein>
<evidence type="ECO:0000313" key="3">
    <source>
        <dbReference type="Proteomes" id="UP001562065"/>
    </source>
</evidence>
<dbReference type="Proteomes" id="UP001562065">
    <property type="component" value="Unassembled WGS sequence"/>
</dbReference>
<keyword evidence="1" id="KW-0732">Signal</keyword>
<gene>
    <name evidence="2" type="ORF">AB5I84_02040</name>
</gene>
<comment type="caution">
    <text evidence="2">The sequence shown here is derived from an EMBL/GenBank/DDBJ whole genome shotgun (WGS) entry which is preliminary data.</text>
</comment>